<proteinExistence type="predicted"/>
<accession>A0ABZ3FSM0</accession>
<evidence type="ECO:0008006" key="3">
    <source>
        <dbReference type="Google" id="ProtNLM"/>
    </source>
</evidence>
<evidence type="ECO:0000313" key="1">
    <source>
        <dbReference type="EMBL" id="XAN09086.1"/>
    </source>
</evidence>
<gene>
    <name evidence="1" type="ORF">AADG42_17780</name>
</gene>
<dbReference type="RefSeq" id="WP_425310523.1">
    <property type="nucleotide sequence ID" value="NZ_CP154795.1"/>
</dbReference>
<evidence type="ECO:0000313" key="2">
    <source>
        <dbReference type="Proteomes" id="UP001442841"/>
    </source>
</evidence>
<sequence length="267" mass="29388">MTRLFDLSSSDELLPPLEVLRSLHERAKKQSSQWVVIGAAARDLTIHAPLGISPHRATKDIDIAVAIPEGSTFNAFTDGLIPVRGILHRFWVENVQVDIVPFGAVERNGHVTFDDDRVLNVIGLAEAAAAPDLAVIPGHWEIPVASLEAQSILKIIAWNDRRHDSTKDALDLFTILSSGSEGCYADETWGDDEALEACEHDIWLAGAFRVGRRAAGLFNHDRAPAVTGVLRNPDRVDQLTRNMQHRHAGMLLDSFTRGFEVGQRKLG</sequence>
<protein>
    <recommendedName>
        <fullName evidence="3">Nucleotidyltransferase</fullName>
    </recommendedName>
</protein>
<dbReference type="Proteomes" id="UP001442841">
    <property type="component" value="Chromosome"/>
</dbReference>
<dbReference type="EMBL" id="CP154795">
    <property type="protein sequence ID" value="XAN09086.1"/>
    <property type="molecule type" value="Genomic_DNA"/>
</dbReference>
<organism evidence="1 2">
    <name type="scientific">Ammonicoccus fulvus</name>
    <dbReference type="NCBI Taxonomy" id="3138240"/>
    <lineage>
        <taxon>Bacteria</taxon>
        <taxon>Bacillati</taxon>
        <taxon>Actinomycetota</taxon>
        <taxon>Actinomycetes</taxon>
        <taxon>Propionibacteriales</taxon>
        <taxon>Propionibacteriaceae</taxon>
        <taxon>Ammonicoccus</taxon>
    </lineage>
</organism>
<reference evidence="1 2" key="1">
    <citation type="submission" date="2024-04" db="EMBL/GenBank/DDBJ databases">
        <title>Isolation of an actinomycete strain from pig manure.</title>
        <authorList>
            <person name="Gong T."/>
            <person name="Yu Z."/>
            <person name="An M."/>
            <person name="Wei C."/>
            <person name="Yang W."/>
            <person name="Liu L."/>
        </authorList>
    </citation>
    <scope>NUCLEOTIDE SEQUENCE [LARGE SCALE GENOMIC DNA]</scope>
    <source>
        <strain evidence="1 2">ZF39</strain>
    </source>
</reference>
<name>A0ABZ3FSM0_9ACTN</name>
<keyword evidence="2" id="KW-1185">Reference proteome</keyword>